<evidence type="ECO:0000313" key="2">
    <source>
        <dbReference type="EMBL" id="KAJ3131610.1"/>
    </source>
</evidence>
<dbReference type="Proteomes" id="UP001211907">
    <property type="component" value="Unassembled WGS sequence"/>
</dbReference>
<feature type="compositionally biased region" description="Low complexity" evidence="1">
    <location>
        <begin position="227"/>
        <end position="241"/>
    </location>
</feature>
<gene>
    <name evidence="2" type="ORF">HK100_006198</name>
</gene>
<comment type="caution">
    <text evidence="2">The sequence shown here is derived from an EMBL/GenBank/DDBJ whole genome shotgun (WGS) entry which is preliminary data.</text>
</comment>
<accession>A0AAD5T7V8</accession>
<dbReference type="EMBL" id="JADGJH010000288">
    <property type="protein sequence ID" value="KAJ3131610.1"/>
    <property type="molecule type" value="Genomic_DNA"/>
</dbReference>
<feature type="region of interest" description="Disordered" evidence="1">
    <location>
        <begin position="227"/>
        <end position="249"/>
    </location>
</feature>
<sequence>MADTYKQSRIERDLLPDAPQEVNLQQFRVHSRDVIDKNFRPRSINAKNKSFILRDFTNSTLEEIVASQNFDAPRESTDSLLKKSERKLNRAVAKKAKQPTGLHKVFRAESSAESDSQKSSDDEDDDNGNCNSDHESQSSSVLTSLEDTIAVQPTRWDMAEQQFVELFFGQDLILRSRQRHQHILEAIKNHKNSLPKQRPKSPLKNVTFNLKRNLHYDFRPYPEVTVDSSETVASSTAATSTESDDDSNITHENYLTAVLENAKLSDSSRRGIKTAEAEPLRVVRPRTAELSPEMKSRLEKFRELDSFAFIRPDDLHLSRVGSIGSLRNFKAGQMAPRFSIYGGNAENFLKNLLKIFETATRFTKNLHCSTVVTCTQLCPIERHIRIIILKIIRIIFSRLTEIYRNAALKRPASSAHTFNAPACDQVVLQHSFATPKHKRPLSKGVRKFLVDAAIEDSVHPKLGNFSTLQNDTVYEHQNIQSAMVTVPSTENVLTGLHYYLHPPALPAPGLGLVPYDIFSMNPPTQVFKLQIPQKLSKSLQDPRNLVGLEGEKAGGRILMRKINALYDVPKCPKVGGRITPIEKPETPNNDHYYSESIFSSAPSREDTESIFSISTAPSCNPHNSMVAQAAENQKISSKISSPLNNIPPKSPSVNQILQLMVLQNPDIYSSHEKSRKTRQQVQLSFTNNVGRMFPLDYFMDHEEMTILVDRVTEHVNCTKLVDTESQMPKKIHCKGFVSTAIHAEVWHPGFISLYNDIRKEFLVEWDNATPFSYPPKRPINHLLTPDPTHSSRWLTRAEINLESDTLAAHLLKLYTADRIRAEFESRATLLQICGVLAPLLIPGLPEFQKKDTIRVIYAQVGIVQQAVRRSKIRGAKFGDDSS</sequence>
<protein>
    <submittedName>
        <fullName evidence="2">Uncharacterized protein</fullName>
    </submittedName>
</protein>
<feature type="region of interest" description="Disordered" evidence="1">
    <location>
        <begin position="89"/>
        <end position="144"/>
    </location>
</feature>
<organism evidence="2 3">
    <name type="scientific">Physocladia obscura</name>
    <dbReference type="NCBI Taxonomy" id="109957"/>
    <lineage>
        <taxon>Eukaryota</taxon>
        <taxon>Fungi</taxon>
        <taxon>Fungi incertae sedis</taxon>
        <taxon>Chytridiomycota</taxon>
        <taxon>Chytridiomycota incertae sedis</taxon>
        <taxon>Chytridiomycetes</taxon>
        <taxon>Chytridiales</taxon>
        <taxon>Chytriomycetaceae</taxon>
        <taxon>Physocladia</taxon>
    </lineage>
</organism>
<keyword evidence="3" id="KW-1185">Reference proteome</keyword>
<name>A0AAD5T7V8_9FUNG</name>
<reference evidence="2" key="1">
    <citation type="submission" date="2020-05" db="EMBL/GenBank/DDBJ databases">
        <title>Phylogenomic resolution of chytrid fungi.</title>
        <authorList>
            <person name="Stajich J.E."/>
            <person name="Amses K."/>
            <person name="Simmons R."/>
            <person name="Seto K."/>
            <person name="Myers J."/>
            <person name="Bonds A."/>
            <person name="Quandt C.A."/>
            <person name="Barry K."/>
            <person name="Liu P."/>
            <person name="Grigoriev I."/>
            <person name="Longcore J.E."/>
            <person name="James T.Y."/>
        </authorList>
    </citation>
    <scope>NUCLEOTIDE SEQUENCE</scope>
    <source>
        <strain evidence="2">JEL0513</strain>
    </source>
</reference>
<evidence type="ECO:0000313" key="3">
    <source>
        <dbReference type="Proteomes" id="UP001211907"/>
    </source>
</evidence>
<proteinExistence type="predicted"/>
<evidence type="ECO:0000256" key="1">
    <source>
        <dbReference type="SAM" id="MobiDB-lite"/>
    </source>
</evidence>
<dbReference type="AlphaFoldDB" id="A0AAD5T7V8"/>